<feature type="domain" description="Serine aminopeptidase S33" evidence="2">
    <location>
        <begin position="223"/>
        <end position="471"/>
    </location>
</feature>
<keyword evidence="4" id="KW-1185">Reference proteome</keyword>
<dbReference type="AlphaFoldDB" id="A0AAV5CQ70"/>
<dbReference type="FunFam" id="3.40.50.1820:FF:000054">
    <property type="entry name" value="Alpha/beta-Hydrolases superfamily protein"/>
    <property type="match status" value="1"/>
</dbReference>
<accession>A0AAV5CQ70</accession>
<dbReference type="Proteomes" id="UP001054889">
    <property type="component" value="Unassembled WGS sequence"/>
</dbReference>
<organism evidence="3 4">
    <name type="scientific">Eleusine coracana subsp. coracana</name>
    <dbReference type="NCBI Taxonomy" id="191504"/>
    <lineage>
        <taxon>Eukaryota</taxon>
        <taxon>Viridiplantae</taxon>
        <taxon>Streptophyta</taxon>
        <taxon>Embryophyta</taxon>
        <taxon>Tracheophyta</taxon>
        <taxon>Spermatophyta</taxon>
        <taxon>Magnoliopsida</taxon>
        <taxon>Liliopsida</taxon>
        <taxon>Poales</taxon>
        <taxon>Poaceae</taxon>
        <taxon>PACMAD clade</taxon>
        <taxon>Chloridoideae</taxon>
        <taxon>Cynodonteae</taxon>
        <taxon>Eleusininae</taxon>
        <taxon>Eleusine</taxon>
    </lineage>
</organism>
<dbReference type="InterPro" id="IPR000073">
    <property type="entry name" value="AB_hydrolase_1"/>
</dbReference>
<evidence type="ECO:0000259" key="2">
    <source>
        <dbReference type="Pfam" id="PF12146"/>
    </source>
</evidence>
<protein>
    <recommendedName>
        <fullName evidence="2">Serine aminopeptidase S33 domain-containing protein</fullName>
    </recommendedName>
</protein>
<feature type="compositionally biased region" description="Low complexity" evidence="1">
    <location>
        <begin position="85"/>
        <end position="94"/>
    </location>
</feature>
<name>A0AAV5CQ70_ELECO</name>
<dbReference type="SUPFAM" id="SSF53474">
    <property type="entry name" value="alpha/beta-Hydrolases"/>
    <property type="match status" value="1"/>
</dbReference>
<dbReference type="Gene3D" id="3.40.50.1820">
    <property type="entry name" value="alpha/beta hydrolase"/>
    <property type="match status" value="1"/>
</dbReference>
<gene>
    <name evidence="3" type="primary">ga17839</name>
    <name evidence="3" type="ORF">PR202_ga17839</name>
</gene>
<reference evidence="3" key="2">
    <citation type="submission" date="2021-12" db="EMBL/GenBank/DDBJ databases">
        <title>Resequencing data analysis of finger millet.</title>
        <authorList>
            <person name="Hatakeyama M."/>
            <person name="Aluri S."/>
            <person name="Balachadran M.T."/>
            <person name="Sivarajan S.R."/>
            <person name="Poveda L."/>
            <person name="Shimizu-Inatsugi R."/>
            <person name="Schlapbach R."/>
            <person name="Sreeman S.M."/>
            <person name="Shimizu K.K."/>
        </authorList>
    </citation>
    <scope>NUCLEOTIDE SEQUENCE</scope>
</reference>
<sequence>MDGHMRAAQTSRSPFFLPFPTACRSQNCRRRAAPPECELPHRRRCRRWVEGLRGSHSPCPHRRLNSRHPSGPPQTLAEEFRRKPTSSSSQPSFTQRKDCPPEAGRVRAAGAQPPCPTFSRVGVNTLAGAAARVAAMAPAPRKWEGVVDEAVEREVLSASLDQAPERRRIRELFKDVQLNIDHCLFKVSMLAIVSSSLSMHSYERNSRGVEIFTKCWFPEDRRMKAIVCLCHGYGDTCTFFLDGISRKIASAGYGVFAMDYPGFGLSEGLHGYIPCFDTLVDDVAGHFANVKGNPEHRGLPSFLFGQSMGGAVALKVHFKQPNEWNGAILVAPMCKIADDVVPPWPVQQVLIFLARLLPKGKLVPQKDLAELAFKEKKKQEQVSIFHTYFLISFPSNCLARLFGKTVQETILIATNLHHLSQISLPIIILHGEADLVTDPAVSKALYEKASSSDKKLCLYKDSCHAILEGEPDETIFQVLNDIISWLDEHSSKEIPIS</sequence>
<comment type="caution">
    <text evidence="3">The sequence shown here is derived from an EMBL/GenBank/DDBJ whole genome shotgun (WGS) entry which is preliminary data.</text>
</comment>
<feature type="region of interest" description="Disordered" evidence="1">
    <location>
        <begin position="56"/>
        <end position="114"/>
    </location>
</feature>
<dbReference type="InterPro" id="IPR051044">
    <property type="entry name" value="MAG_DAG_Lipase"/>
</dbReference>
<reference evidence="3" key="1">
    <citation type="journal article" date="2018" name="DNA Res.">
        <title>Multiple hybrid de novo genome assembly of finger millet, an orphan allotetraploid crop.</title>
        <authorList>
            <person name="Hatakeyama M."/>
            <person name="Aluri S."/>
            <person name="Balachadran M.T."/>
            <person name="Sivarajan S.R."/>
            <person name="Patrignani A."/>
            <person name="Gruter S."/>
            <person name="Poveda L."/>
            <person name="Shimizu-Inatsugi R."/>
            <person name="Baeten J."/>
            <person name="Francoijs K.J."/>
            <person name="Nataraja K.N."/>
            <person name="Reddy Y.A.N."/>
            <person name="Phadnis S."/>
            <person name="Ravikumar R.L."/>
            <person name="Schlapbach R."/>
            <person name="Sreeman S.M."/>
            <person name="Shimizu K.K."/>
        </authorList>
    </citation>
    <scope>NUCLEOTIDE SEQUENCE</scope>
</reference>
<dbReference type="InterPro" id="IPR022742">
    <property type="entry name" value="Hydrolase_4"/>
</dbReference>
<dbReference type="InterPro" id="IPR029058">
    <property type="entry name" value="AB_hydrolase_fold"/>
</dbReference>
<evidence type="ECO:0000313" key="3">
    <source>
        <dbReference type="EMBL" id="GJN00643.1"/>
    </source>
</evidence>
<dbReference type="PANTHER" id="PTHR11614">
    <property type="entry name" value="PHOSPHOLIPASE-RELATED"/>
    <property type="match status" value="1"/>
</dbReference>
<evidence type="ECO:0000313" key="4">
    <source>
        <dbReference type="Proteomes" id="UP001054889"/>
    </source>
</evidence>
<proteinExistence type="predicted"/>
<dbReference type="Pfam" id="PF12146">
    <property type="entry name" value="Hydrolase_4"/>
    <property type="match status" value="1"/>
</dbReference>
<evidence type="ECO:0000256" key="1">
    <source>
        <dbReference type="SAM" id="MobiDB-lite"/>
    </source>
</evidence>
<dbReference type="EMBL" id="BQKI01000008">
    <property type="protein sequence ID" value="GJN00643.1"/>
    <property type="molecule type" value="Genomic_DNA"/>
</dbReference>
<dbReference type="PRINTS" id="PR00111">
    <property type="entry name" value="ABHYDROLASE"/>
</dbReference>